<sequence length="169" mass="18954">MNEIPHRSSLVLVDAIGTRITVYANTPQELRALQREYGRRGYRPEGEIPCGGLQLPYAQHDTFDWSLIGATPWTSPDGDRGVIHDGSFYKLRELEAVDSRKMKLPQALKYSRGARETDPEHLVEESNGEFKYRTLIMFRGGGKAMPEFSLPGGQRQRHAVGPAQENAAD</sequence>
<accession>A0A124BS94</accession>
<keyword evidence="3" id="KW-1185">Reference proteome</keyword>
<dbReference type="EMBL" id="BCMS01000004">
    <property type="protein sequence ID" value="GAQ23642.1"/>
    <property type="molecule type" value="Genomic_DNA"/>
</dbReference>
<dbReference type="RefSeq" id="WP_058979659.1">
    <property type="nucleotide sequence ID" value="NZ_BCMS01000004.1"/>
</dbReference>
<name>A0A124BS94_9DEIO</name>
<dbReference type="Pfam" id="PF12747">
    <property type="entry name" value="DdrB"/>
    <property type="match status" value="1"/>
</dbReference>
<protein>
    <submittedName>
        <fullName evidence="2">Uncharacterized protein</fullName>
    </submittedName>
</protein>
<evidence type="ECO:0000313" key="3">
    <source>
        <dbReference type="Proteomes" id="UP000056209"/>
    </source>
</evidence>
<gene>
    <name evidence="2" type="ORF">DEIGR_320056</name>
</gene>
<reference evidence="3" key="1">
    <citation type="submission" date="2015-11" db="EMBL/GenBank/DDBJ databases">
        <title>Draft Genome Sequence of the Radioresistant Bacterium Deinococcus grandis, Isolated from Freshwater Fish in Japan.</title>
        <authorList>
            <person name="Satoh K."/>
            <person name="Onodera T."/>
            <person name="Omoso K."/>
            <person name="Takeda-Yano K."/>
            <person name="Katayama T."/>
            <person name="Oono Y."/>
            <person name="Narumi I."/>
        </authorList>
    </citation>
    <scope>NUCLEOTIDE SEQUENCE [LARGE SCALE GENOMIC DNA]</scope>
    <source>
        <strain evidence="3">ATCC 43672</strain>
    </source>
</reference>
<feature type="region of interest" description="Disordered" evidence="1">
    <location>
        <begin position="146"/>
        <end position="169"/>
    </location>
</feature>
<dbReference type="OrthoDB" id="68455at2"/>
<organism evidence="2 3">
    <name type="scientific">Deinococcus grandis</name>
    <dbReference type="NCBI Taxonomy" id="57498"/>
    <lineage>
        <taxon>Bacteria</taxon>
        <taxon>Thermotogati</taxon>
        <taxon>Deinococcota</taxon>
        <taxon>Deinococci</taxon>
        <taxon>Deinococcales</taxon>
        <taxon>Deinococcaceae</taxon>
        <taxon>Deinococcus</taxon>
    </lineage>
</organism>
<evidence type="ECO:0000256" key="1">
    <source>
        <dbReference type="SAM" id="MobiDB-lite"/>
    </source>
</evidence>
<dbReference type="InterPro" id="IPR024305">
    <property type="entry name" value="ssDNA-bd_DdrB-like"/>
</dbReference>
<evidence type="ECO:0000313" key="2">
    <source>
        <dbReference type="EMBL" id="GAQ23642.1"/>
    </source>
</evidence>
<comment type="caution">
    <text evidence="2">The sequence shown here is derived from an EMBL/GenBank/DDBJ whole genome shotgun (WGS) entry which is preliminary data.</text>
</comment>
<dbReference type="AlphaFoldDB" id="A0A124BS94"/>
<dbReference type="Proteomes" id="UP000056209">
    <property type="component" value="Unassembled WGS sequence"/>
</dbReference>
<proteinExistence type="predicted"/>